<reference evidence="2 3" key="1">
    <citation type="submission" date="2016-01" db="EMBL/GenBank/DDBJ databases">
        <title>Draft Genome Sequences of Seven Thermophilic Sporeformers Isolated from Foods.</title>
        <authorList>
            <person name="Berendsen E.M."/>
            <person name="Wells-Bennik M.H."/>
            <person name="Krawcyk A.O."/>
            <person name="De Jong A."/>
            <person name="Holsappel S."/>
            <person name="Eijlander R.T."/>
            <person name="Kuipers O.P."/>
        </authorList>
    </citation>
    <scope>NUCLEOTIDE SEQUENCE [LARGE SCALE GENOMIC DNA]</scope>
    <source>
        <strain evidence="2 3">B4135</strain>
    </source>
</reference>
<proteinExistence type="predicted"/>
<evidence type="ECO:0000256" key="1">
    <source>
        <dbReference type="SAM" id="MobiDB-lite"/>
    </source>
</evidence>
<dbReference type="Proteomes" id="UP000075683">
    <property type="component" value="Unassembled WGS sequence"/>
</dbReference>
<dbReference type="AlphaFoldDB" id="A0A150M858"/>
<accession>A0A150M858</accession>
<organism evidence="2 3">
    <name type="scientific">Caldibacillus debilis</name>
    <dbReference type="NCBI Taxonomy" id="301148"/>
    <lineage>
        <taxon>Bacteria</taxon>
        <taxon>Bacillati</taxon>
        <taxon>Bacillota</taxon>
        <taxon>Bacilli</taxon>
        <taxon>Bacillales</taxon>
        <taxon>Bacillaceae</taxon>
        <taxon>Caldibacillus</taxon>
    </lineage>
</organism>
<feature type="region of interest" description="Disordered" evidence="1">
    <location>
        <begin position="19"/>
        <end position="43"/>
    </location>
</feature>
<sequence>MKGFWCIIKVPVSCIRSGCGKDERGRNLGSVKRGRDGAIPKRG</sequence>
<dbReference type="STRING" id="301148.B4135_1836"/>
<dbReference type="EMBL" id="LQYT01000034">
    <property type="protein sequence ID" value="KYD20535.1"/>
    <property type="molecule type" value="Genomic_DNA"/>
</dbReference>
<feature type="compositionally biased region" description="Basic and acidic residues" evidence="1">
    <location>
        <begin position="33"/>
        <end position="43"/>
    </location>
</feature>
<gene>
    <name evidence="2" type="ORF">B4135_1836</name>
</gene>
<name>A0A150M858_9BACI</name>
<comment type="caution">
    <text evidence="2">The sequence shown here is derived from an EMBL/GenBank/DDBJ whole genome shotgun (WGS) entry which is preliminary data.</text>
</comment>
<evidence type="ECO:0000313" key="2">
    <source>
        <dbReference type="EMBL" id="KYD20535.1"/>
    </source>
</evidence>
<evidence type="ECO:0000313" key="3">
    <source>
        <dbReference type="Proteomes" id="UP000075683"/>
    </source>
</evidence>
<protein>
    <submittedName>
        <fullName evidence="2">Uncharacterized protein</fullName>
    </submittedName>
</protein>